<dbReference type="AlphaFoldDB" id="A0A0C2WV20"/>
<protein>
    <submittedName>
        <fullName evidence="1">Uncharacterized protein</fullName>
    </submittedName>
</protein>
<accession>A0A0C2WV20</accession>
<evidence type="ECO:0000313" key="1">
    <source>
        <dbReference type="EMBL" id="KIL65592.1"/>
    </source>
</evidence>
<reference evidence="1 2" key="1">
    <citation type="submission" date="2014-04" db="EMBL/GenBank/DDBJ databases">
        <title>Evolutionary Origins and Diversification of the Mycorrhizal Mutualists.</title>
        <authorList>
            <consortium name="DOE Joint Genome Institute"/>
            <consortium name="Mycorrhizal Genomics Consortium"/>
            <person name="Kohler A."/>
            <person name="Kuo A."/>
            <person name="Nagy L.G."/>
            <person name="Floudas D."/>
            <person name="Copeland A."/>
            <person name="Barry K.W."/>
            <person name="Cichocki N."/>
            <person name="Veneault-Fourrey C."/>
            <person name="LaButti K."/>
            <person name="Lindquist E.A."/>
            <person name="Lipzen A."/>
            <person name="Lundell T."/>
            <person name="Morin E."/>
            <person name="Murat C."/>
            <person name="Riley R."/>
            <person name="Ohm R."/>
            <person name="Sun H."/>
            <person name="Tunlid A."/>
            <person name="Henrissat B."/>
            <person name="Grigoriev I.V."/>
            <person name="Hibbett D.S."/>
            <person name="Martin F."/>
        </authorList>
    </citation>
    <scope>NUCLEOTIDE SEQUENCE [LARGE SCALE GENOMIC DNA]</scope>
    <source>
        <strain evidence="1 2">Koide BX008</strain>
    </source>
</reference>
<keyword evidence="2" id="KW-1185">Reference proteome</keyword>
<proteinExistence type="predicted"/>
<name>A0A0C2WV20_AMAMK</name>
<dbReference type="HOGENOM" id="CLU_3086721_0_0_1"/>
<gene>
    <name evidence="1" type="ORF">M378DRAFT_161902</name>
</gene>
<evidence type="ECO:0000313" key="2">
    <source>
        <dbReference type="Proteomes" id="UP000054549"/>
    </source>
</evidence>
<dbReference type="EMBL" id="KN818241">
    <property type="protein sequence ID" value="KIL65592.1"/>
    <property type="molecule type" value="Genomic_DNA"/>
</dbReference>
<organism evidence="1 2">
    <name type="scientific">Amanita muscaria (strain Koide BX008)</name>
    <dbReference type="NCBI Taxonomy" id="946122"/>
    <lineage>
        <taxon>Eukaryota</taxon>
        <taxon>Fungi</taxon>
        <taxon>Dikarya</taxon>
        <taxon>Basidiomycota</taxon>
        <taxon>Agaricomycotina</taxon>
        <taxon>Agaricomycetes</taxon>
        <taxon>Agaricomycetidae</taxon>
        <taxon>Agaricales</taxon>
        <taxon>Pluteineae</taxon>
        <taxon>Amanitaceae</taxon>
        <taxon>Amanita</taxon>
    </lineage>
</organism>
<dbReference type="Proteomes" id="UP000054549">
    <property type="component" value="Unassembled WGS sequence"/>
</dbReference>
<sequence>MDTISWHISVSPRSCALPPMKSPTSDRRVIVKLIAKKDEVHQPLTRKAIFEI</sequence>
<dbReference type="InParanoid" id="A0A0C2WV20"/>